<organism evidence="4 5">
    <name type="scientific">Loxostege sticticalis</name>
    <name type="common">Beet webworm moth</name>
    <dbReference type="NCBI Taxonomy" id="481309"/>
    <lineage>
        <taxon>Eukaryota</taxon>
        <taxon>Metazoa</taxon>
        <taxon>Ecdysozoa</taxon>
        <taxon>Arthropoda</taxon>
        <taxon>Hexapoda</taxon>
        <taxon>Insecta</taxon>
        <taxon>Pterygota</taxon>
        <taxon>Neoptera</taxon>
        <taxon>Endopterygota</taxon>
        <taxon>Lepidoptera</taxon>
        <taxon>Glossata</taxon>
        <taxon>Ditrysia</taxon>
        <taxon>Pyraloidea</taxon>
        <taxon>Crambidae</taxon>
        <taxon>Pyraustinae</taxon>
        <taxon>Loxostege</taxon>
    </lineage>
</organism>
<evidence type="ECO:0000256" key="2">
    <source>
        <dbReference type="ARBA" id="ARBA00022490"/>
    </source>
</evidence>
<evidence type="ECO:0000313" key="5">
    <source>
        <dbReference type="Proteomes" id="UP001549921"/>
    </source>
</evidence>
<dbReference type="InterPro" id="IPR016024">
    <property type="entry name" value="ARM-type_fold"/>
</dbReference>
<accession>A0ABD0TSR7</accession>
<dbReference type="Gene3D" id="1.25.10.10">
    <property type="entry name" value="Leucine-rich Repeat Variant"/>
    <property type="match status" value="1"/>
</dbReference>
<dbReference type="PANTHER" id="PTHR21331:SF2">
    <property type="entry name" value="BRCA1-ASSOCIATED ATM ACTIVATOR 1"/>
    <property type="match status" value="1"/>
</dbReference>
<protein>
    <submittedName>
        <fullName evidence="4">Uncharacterized protein</fullName>
    </submittedName>
</protein>
<reference evidence="4 5" key="1">
    <citation type="submission" date="2024-06" db="EMBL/GenBank/DDBJ databases">
        <title>A chromosome-level genome assembly of beet webworm, Loxostege sticticalis.</title>
        <authorList>
            <person name="Zhang Y."/>
        </authorList>
    </citation>
    <scope>NUCLEOTIDE SEQUENCE [LARGE SCALE GENOMIC DNA]</scope>
    <source>
        <strain evidence="4">AQ028</strain>
        <tissue evidence="4">Male pupae</tissue>
    </source>
</reference>
<dbReference type="AlphaFoldDB" id="A0ABD0TSR7"/>
<evidence type="ECO:0000256" key="3">
    <source>
        <dbReference type="ARBA" id="ARBA00061308"/>
    </source>
</evidence>
<evidence type="ECO:0000256" key="1">
    <source>
        <dbReference type="ARBA" id="ARBA00004496"/>
    </source>
</evidence>
<dbReference type="Proteomes" id="UP001549921">
    <property type="component" value="Unassembled WGS sequence"/>
</dbReference>
<dbReference type="SUPFAM" id="SSF48371">
    <property type="entry name" value="ARM repeat"/>
    <property type="match status" value="1"/>
</dbReference>
<proteinExistence type="inferred from homology"/>
<dbReference type="GO" id="GO:0005737">
    <property type="term" value="C:cytoplasm"/>
    <property type="evidence" value="ECO:0007669"/>
    <property type="project" value="UniProtKB-SubCell"/>
</dbReference>
<name>A0ABD0TSR7_LOXSC</name>
<comment type="subcellular location">
    <subcellularLocation>
        <location evidence="1">Cytoplasm</location>
    </subcellularLocation>
</comment>
<evidence type="ECO:0000313" key="4">
    <source>
        <dbReference type="EMBL" id="KAL0852388.1"/>
    </source>
</evidence>
<comment type="similarity">
    <text evidence="3">Belongs to the BRAT1 family.</text>
</comment>
<keyword evidence="2" id="KW-0963">Cytoplasm</keyword>
<gene>
    <name evidence="4" type="ORF">ABMA28_000584</name>
</gene>
<sequence>MEITNYKRKLKTLFEKFTQKNYHLRPYYPKAIVKYFENCSEKSIEKQLLDTAFFSDLVLSAVLNNEQITCTAIKTFLVEIVTVLVKNELQYCKLMYLYGFKAMVSKISSIGDGSTSHPDYQLAFIKLPLAMILHSPGLITIVEQKSWLYLLTPNTHHKPVMVARSIYNFISQLVWKLNELEEEQALTELLQFVLTPLMSKYQLTTIIEVENEKTRAEKLLSFLQAFLAIFDATKDMMKPNMVMHLLKRTFLIQGHLHYLSQTSRDDDVQIILTESLFRFFVALYKDSAMTLGKSDNDFLNEIMSSYNNIVSYLIHMGMVKVLITFIVKCVIYWSKLESTVEVPHTFELNGLKFDMRNQLVLLVVVPILTYASYCKNEKNFSDTFYLKFTAISTEHIVKSHYKYKALIESGDIKKICLQSLREAFLLTGYLNVSQAGIIYQALYYALECHVSTDGFGCLVPNGNFISSYEDIRILSLVLDLMFKVLQVHQINWYDSIEIICFQNTLMNTMVQNIFPTKLLLQALNLVDLSIKKFLSPDLTLLVESRNGSTLDEIVKIIKSFLHHEEWEVRDSALQIVSTCTEISYVKYVPLQKLISQNNLIVEAARIGLNDAEFYVQASALKCLAAATRIDSIWREVLLVHPHLYYQLAYILRHNPEGIVRVEAANVLSELYVNQRLSQAYIRPLYGVMTMSAIDDLHWEVQLAALNFWKHVIQTLLSDRGMIDGKFPSVTFSKEKRKIITLNHTEIIKQLTYLMDNLSSSGCLTVLYECLNEDCNITVMEQAYLITKDLMHILDNYKFELPNPTVAISQDVLSNIPEKPLHFHDDIVLQDSIMDERDIVIDNITSTNYAELIEEMCRKYVDIKSEDGIENHSMQAERKIMQPHDFIVNFRQTDYLSILKNKANWNLSNLDTLLDEILNLEDESDNHDICGVDLNAVKKY</sequence>
<dbReference type="InterPro" id="IPR011989">
    <property type="entry name" value="ARM-like"/>
</dbReference>
<comment type="caution">
    <text evidence="4">The sequence shown here is derived from an EMBL/GenBank/DDBJ whole genome shotgun (WGS) entry which is preliminary data.</text>
</comment>
<dbReference type="EMBL" id="JBEDNZ010000001">
    <property type="protein sequence ID" value="KAL0852388.1"/>
    <property type="molecule type" value="Genomic_DNA"/>
</dbReference>
<dbReference type="PANTHER" id="PTHR21331">
    <property type="entry name" value="BRCA1-ASSOCIATED ATM ACTIVATOR 1"/>
    <property type="match status" value="1"/>
</dbReference>
<dbReference type="InterPro" id="IPR038904">
    <property type="entry name" value="BRAT1"/>
</dbReference>